<accession>A0ABQ7NQJ8</accession>
<feature type="transmembrane region" description="Helical" evidence="2">
    <location>
        <begin position="336"/>
        <end position="359"/>
    </location>
</feature>
<feature type="chain" id="PRO_5046777633" evidence="3">
    <location>
        <begin position="24"/>
        <end position="435"/>
    </location>
</feature>
<dbReference type="PANTHER" id="PTHR34360:SF10">
    <property type="entry name" value="GOLGIN FAMILY A PROTEIN"/>
    <property type="match status" value="1"/>
</dbReference>
<keyword evidence="2" id="KW-0812">Transmembrane</keyword>
<dbReference type="Proteomes" id="UP000823674">
    <property type="component" value="Chromosome A01"/>
</dbReference>
<keyword evidence="1" id="KW-0175">Coiled coil</keyword>
<evidence type="ECO:0000313" key="4">
    <source>
        <dbReference type="EMBL" id="KAG5413138.1"/>
    </source>
</evidence>
<feature type="coiled-coil region" evidence="1">
    <location>
        <begin position="44"/>
        <end position="78"/>
    </location>
</feature>
<dbReference type="PANTHER" id="PTHR34360">
    <property type="entry name" value="OS08G0519400 PROTEIN"/>
    <property type="match status" value="1"/>
</dbReference>
<reference evidence="4 5" key="1">
    <citation type="submission" date="2021-03" db="EMBL/GenBank/DDBJ databases">
        <authorList>
            <person name="King G.J."/>
            <person name="Bancroft I."/>
            <person name="Baten A."/>
            <person name="Bloomfield J."/>
            <person name="Borpatragohain P."/>
            <person name="He Z."/>
            <person name="Irish N."/>
            <person name="Irwin J."/>
            <person name="Liu K."/>
            <person name="Mauleon R.P."/>
            <person name="Moore J."/>
            <person name="Morris R."/>
            <person name="Ostergaard L."/>
            <person name="Wang B."/>
            <person name="Wells R."/>
        </authorList>
    </citation>
    <scope>NUCLEOTIDE SEQUENCE [LARGE SCALE GENOMIC DNA]</scope>
    <source>
        <strain evidence="4">R-o-18</strain>
        <tissue evidence="4">Leaf</tissue>
    </source>
</reference>
<feature type="signal peptide" evidence="3">
    <location>
        <begin position="1"/>
        <end position="23"/>
    </location>
</feature>
<dbReference type="SUPFAM" id="SSF58113">
    <property type="entry name" value="Apolipoprotein A-I"/>
    <property type="match status" value="1"/>
</dbReference>
<keyword evidence="2" id="KW-0472">Membrane</keyword>
<evidence type="ECO:0000313" key="5">
    <source>
        <dbReference type="Proteomes" id="UP000823674"/>
    </source>
</evidence>
<proteinExistence type="predicted"/>
<keyword evidence="3" id="KW-0732">Signal</keyword>
<keyword evidence="2" id="KW-1133">Transmembrane helix</keyword>
<name>A0ABQ7NQJ8_BRACM</name>
<keyword evidence="5" id="KW-1185">Reference proteome</keyword>
<sequence>MAFSKPLFFLVLLTLSLSREVASSSSSSSENNGCSNGAHEHCSVDELKSTVSSLQSIIKEKNQELNSKEEQIRVLELYIREKSYLFETDIDFTQSENPVKHGSEAEEKVYELEKQVLRLKGEVELQRNKRLQVEARAETADEKVEEFSSKIDMKWFFSKLGLKPNKTQAYLKTLWHQHLSPNLHITLQQVSLKIKQVQKWSEPHIETMNSKWIPSIKEACVTLTIYLEPKVHYLTEKSIEVLSMSKQAFTPHIIQGYDVTRYYLEVIRTHTSPYTSQIMTIAKPHLEKVQVALEPYTEHVRHGFKKLVDSTKVYHQQAQEMLKNNEITKPVATMDLAWVGATALIGFPLIFIIKFLSAVSNSSRLHQKMIIKLHYLFVGQTVLRGRGDTPINKNQALDIEGPNAVILTTETINYNFRRTKRWFVFTFLDKTYYSY</sequence>
<evidence type="ECO:0000256" key="1">
    <source>
        <dbReference type="SAM" id="Coils"/>
    </source>
</evidence>
<comment type="caution">
    <text evidence="4">The sequence shown here is derived from an EMBL/GenBank/DDBJ whole genome shotgun (WGS) entry which is preliminary data.</text>
</comment>
<organism evidence="4 5">
    <name type="scientific">Brassica rapa subsp. trilocularis</name>
    <dbReference type="NCBI Taxonomy" id="1813537"/>
    <lineage>
        <taxon>Eukaryota</taxon>
        <taxon>Viridiplantae</taxon>
        <taxon>Streptophyta</taxon>
        <taxon>Embryophyta</taxon>
        <taxon>Tracheophyta</taxon>
        <taxon>Spermatophyta</taxon>
        <taxon>Magnoliopsida</taxon>
        <taxon>eudicotyledons</taxon>
        <taxon>Gunneridae</taxon>
        <taxon>Pentapetalae</taxon>
        <taxon>rosids</taxon>
        <taxon>malvids</taxon>
        <taxon>Brassicales</taxon>
        <taxon>Brassicaceae</taxon>
        <taxon>Brassiceae</taxon>
        <taxon>Brassica</taxon>
    </lineage>
</organism>
<dbReference type="EMBL" id="JADBGQ010000001">
    <property type="protein sequence ID" value="KAG5413138.1"/>
    <property type="molecule type" value="Genomic_DNA"/>
</dbReference>
<protein>
    <submittedName>
        <fullName evidence="4">Uncharacterized protein</fullName>
    </submittedName>
</protein>
<dbReference type="Gene3D" id="1.20.5.1230">
    <property type="entry name" value="Apolipoprotein A-I"/>
    <property type="match status" value="1"/>
</dbReference>
<evidence type="ECO:0000256" key="3">
    <source>
        <dbReference type="SAM" id="SignalP"/>
    </source>
</evidence>
<evidence type="ECO:0000256" key="2">
    <source>
        <dbReference type="SAM" id="Phobius"/>
    </source>
</evidence>
<gene>
    <name evidence="4" type="primary">A01p008310.1_BraROA</name>
    <name evidence="4" type="ORF">IGI04_000705</name>
</gene>